<reference evidence="2" key="1">
    <citation type="submission" date="2021-01" db="EMBL/GenBank/DDBJ databases">
        <authorList>
            <person name="Kaushik A."/>
        </authorList>
    </citation>
    <scope>NUCLEOTIDE SEQUENCE</scope>
    <source>
        <strain evidence="2">Type strain: AG8-Rh-89/</strain>
    </source>
</reference>
<feature type="region of interest" description="Disordered" evidence="1">
    <location>
        <begin position="121"/>
        <end position="163"/>
    </location>
</feature>
<organism evidence="2 3">
    <name type="scientific">Rhizoctonia solani</name>
    <dbReference type="NCBI Taxonomy" id="456999"/>
    <lineage>
        <taxon>Eukaryota</taxon>
        <taxon>Fungi</taxon>
        <taxon>Dikarya</taxon>
        <taxon>Basidiomycota</taxon>
        <taxon>Agaricomycotina</taxon>
        <taxon>Agaricomycetes</taxon>
        <taxon>Cantharellales</taxon>
        <taxon>Ceratobasidiaceae</taxon>
        <taxon>Rhizoctonia</taxon>
    </lineage>
</organism>
<accession>A0A8H3DDG0</accession>
<protein>
    <submittedName>
        <fullName evidence="2">Uncharacterized protein</fullName>
    </submittedName>
</protein>
<proteinExistence type="predicted"/>
<feature type="compositionally biased region" description="Polar residues" evidence="1">
    <location>
        <begin position="137"/>
        <end position="149"/>
    </location>
</feature>
<dbReference type="AlphaFoldDB" id="A0A8H3DDG0"/>
<name>A0A8H3DDG0_9AGAM</name>
<dbReference type="EMBL" id="CAJMWZ010006656">
    <property type="protein sequence ID" value="CAE6525939.1"/>
    <property type="molecule type" value="Genomic_DNA"/>
</dbReference>
<gene>
    <name evidence="2" type="ORF">RDB_LOCUS123909</name>
</gene>
<evidence type="ECO:0000256" key="1">
    <source>
        <dbReference type="SAM" id="MobiDB-lite"/>
    </source>
</evidence>
<evidence type="ECO:0000313" key="2">
    <source>
        <dbReference type="EMBL" id="CAE6525939.1"/>
    </source>
</evidence>
<comment type="caution">
    <text evidence="2">The sequence shown here is derived from an EMBL/GenBank/DDBJ whole genome shotgun (WGS) entry which is preliminary data.</text>
</comment>
<dbReference type="Proteomes" id="UP000663850">
    <property type="component" value="Unassembled WGS sequence"/>
</dbReference>
<evidence type="ECO:0000313" key="3">
    <source>
        <dbReference type="Proteomes" id="UP000663850"/>
    </source>
</evidence>
<sequence>MRLSQHLFGAQMAVYRAEYSKALLPGDQSIYAPPALPSHIPGALERVVGSPSDNDIKATQNALRDVDSLAVSTLWFLLIDRPVLIDIEADPRLFDADLSMKLSQHLFNIQFARYMHNSAQGEFASGGEGEESVSASHPTPEQQGPTSEQIPDIENGEQSNPRVPRIDRVLEAPPEPTQLGEVMQAMKDTMNRSGDTLENINRMLVSIKRDQCMGYVLHGSQHWQKDPLNRQGVLASECGLPRLRYMYNPNNWSWSITLAEDHIAGYLKFFDIGTDLIQGDEEPKLIAGKKGEAEKLLLAEVTR</sequence>